<reference evidence="1" key="1">
    <citation type="submission" date="2023-04" db="EMBL/GenBank/DDBJ databases">
        <title>Ambrosiozyma monospora NBRC 10751.</title>
        <authorList>
            <person name="Ichikawa N."/>
            <person name="Sato H."/>
            <person name="Tonouchi N."/>
        </authorList>
    </citation>
    <scope>NUCLEOTIDE SEQUENCE</scope>
    <source>
        <strain evidence="1">NBRC 10751</strain>
    </source>
</reference>
<gene>
    <name evidence="1" type="ORF">Amon02_000449700</name>
</gene>
<proteinExistence type="predicted"/>
<keyword evidence="2" id="KW-1185">Reference proteome</keyword>
<name>A0ACB5T431_AMBMO</name>
<sequence length="74" mass="8494">MLIHKFVGVKDEIDEIETGLLKFIRCNNHELSTAQRTIKESTKIEIYMQNKEVRPIDTSYPVFAGILISPVFLA</sequence>
<evidence type="ECO:0000313" key="2">
    <source>
        <dbReference type="Proteomes" id="UP001165064"/>
    </source>
</evidence>
<dbReference type="Proteomes" id="UP001165064">
    <property type="component" value="Unassembled WGS sequence"/>
</dbReference>
<organism evidence="1 2">
    <name type="scientific">Ambrosiozyma monospora</name>
    <name type="common">Yeast</name>
    <name type="synonym">Endomycopsis monosporus</name>
    <dbReference type="NCBI Taxonomy" id="43982"/>
    <lineage>
        <taxon>Eukaryota</taxon>
        <taxon>Fungi</taxon>
        <taxon>Dikarya</taxon>
        <taxon>Ascomycota</taxon>
        <taxon>Saccharomycotina</taxon>
        <taxon>Pichiomycetes</taxon>
        <taxon>Pichiales</taxon>
        <taxon>Pichiaceae</taxon>
        <taxon>Ambrosiozyma</taxon>
    </lineage>
</organism>
<accession>A0ACB5T431</accession>
<comment type="caution">
    <text evidence="1">The sequence shown here is derived from an EMBL/GenBank/DDBJ whole genome shotgun (WGS) entry which is preliminary data.</text>
</comment>
<protein>
    <submittedName>
        <fullName evidence="1">Unnamed protein product</fullName>
    </submittedName>
</protein>
<dbReference type="EMBL" id="BSXS01003107">
    <property type="protein sequence ID" value="GME80535.1"/>
    <property type="molecule type" value="Genomic_DNA"/>
</dbReference>
<evidence type="ECO:0000313" key="1">
    <source>
        <dbReference type="EMBL" id="GME80535.1"/>
    </source>
</evidence>